<accession>A0A9X2KKX6</accession>
<dbReference type="Proteomes" id="UP001139451">
    <property type="component" value="Unassembled WGS sequence"/>
</dbReference>
<gene>
    <name evidence="3" type="ORF">M9978_05270</name>
</gene>
<dbReference type="Pfam" id="PF05275">
    <property type="entry name" value="CopB"/>
    <property type="match status" value="1"/>
</dbReference>
<protein>
    <submittedName>
        <fullName evidence="3">Copper resistance protein B</fullName>
    </submittedName>
</protein>
<name>A0A9X2KKX6_9SPHN</name>
<dbReference type="GO" id="GO:0006878">
    <property type="term" value="P:intracellular copper ion homeostasis"/>
    <property type="evidence" value="ECO:0007669"/>
    <property type="project" value="InterPro"/>
</dbReference>
<dbReference type="InterPro" id="IPR007939">
    <property type="entry name" value="Cu-R_B_prcur"/>
</dbReference>
<evidence type="ECO:0000256" key="1">
    <source>
        <dbReference type="SAM" id="MobiDB-lite"/>
    </source>
</evidence>
<feature type="chain" id="PRO_5040921433" evidence="2">
    <location>
        <begin position="22"/>
        <end position="360"/>
    </location>
</feature>
<organism evidence="3 4">
    <name type="scientific">Sphingomonas tagetis</name>
    <dbReference type="NCBI Taxonomy" id="2949092"/>
    <lineage>
        <taxon>Bacteria</taxon>
        <taxon>Pseudomonadati</taxon>
        <taxon>Pseudomonadota</taxon>
        <taxon>Alphaproteobacteria</taxon>
        <taxon>Sphingomonadales</taxon>
        <taxon>Sphingomonadaceae</taxon>
        <taxon>Sphingomonas</taxon>
    </lineage>
</organism>
<feature type="signal peptide" evidence="2">
    <location>
        <begin position="1"/>
        <end position="21"/>
    </location>
</feature>
<sequence>MSLLLTALLIAAANQCTPEHAAMGHCKMAPAAKPKAAAKARPVAKPQPKPTAKAKPRPAPRPASSALVPASPPPPPVAPPAPAPAAVDPKCPPEHEAMGHCKPATPTPTVEPPKAAPPATAFNGLEHAADAIWNPAEMARVRRAVYAEHGAFKGSKVLLDRLEYRARDGRDGYAFEGEAWFGGDYDRLWLKGSGKGDFGKPIESVELQALYSRALDPWFNLQAGIRQDLGRGPDRTHLVVGIQGLAPYWFEIDAAAFLSTKGELTARIEAEYDQRLTNRLILQPRLELDLAAQDVREFGIGAGLSSVEAGLRLRYEIVPEFAPYIGVEWERSVGRSANFARAAGEGTGGWAFVGGVRVWF</sequence>
<evidence type="ECO:0000256" key="2">
    <source>
        <dbReference type="SAM" id="SignalP"/>
    </source>
</evidence>
<proteinExistence type="predicted"/>
<dbReference type="GO" id="GO:0009279">
    <property type="term" value="C:cell outer membrane"/>
    <property type="evidence" value="ECO:0007669"/>
    <property type="project" value="InterPro"/>
</dbReference>
<dbReference type="GO" id="GO:0005507">
    <property type="term" value="F:copper ion binding"/>
    <property type="evidence" value="ECO:0007669"/>
    <property type="project" value="InterPro"/>
</dbReference>
<keyword evidence="4" id="KW-1185">Reference proteome</keyword>
<keyword evidence="2" id="KW-0732">Signal</keyword>
<evidence type="ECO:0000313" key="4">
    <source>
        <dbReference type="Proteomes" id="UP001139451"/>
    </source>
</evidence>
<feature type="compositionally biased region" description="Low complexity" evidence="1">
    <location>
        <begin position="32"/>
        <end position="51"/>
    </location>
</feature>
<feature type="region of interest" description="Disordered" evidence="1">
    <location>
        <begin position="32"/>
        <end position="88"/>
    </location>
</feature>
<evidence type="ECO:0000313" key="3">
    <source>
        <dbReference type="EMBL" id="MCP3729836.1"/>
    </source>
</evidence>
<dbReference type="EMBL" id="JAMLDX010000003">
    <property type="protein sequence ID" value="MCP3729836.1"/>
    <property type="molecule type" value="Genomic_DNA"/>
</dbReference>
<reference evidence="3" key="1">
    <citation type="submission" date="2022-05" db="EMBL/GenBank/DDBJ databases">
        <title>Sphingomonas sp. strain MG17 Genome sequencing and assembly.</title>
        <authorList>
            <person name="Kim I."/>
        </authorList>
    </citation>
    <scope>NUCLEOTIDE SEQUENCE</scope>
    <source>
        <strain evidence="3">MG17</strain>
    </source>
</reference>
<feature type="compositionally biased region" description="Pro residues" evidence="1">
    <location>
        <begin position="70"/>
        <end position="83"/>
    </location>
</feature>
<dbReference type="AlphaFoldDB" id="A0A9X2KKX6"/>
<comment type="caution">
    <text evidence="3">The sequence shown here is derived from an EMBL/GenBank/DDBJ whole genome shotgun (WGS) entry which is preliminary data.</text>
</comment>